<dbReference type="HOGENOM" id="CLU_2255383_0_0_1"/>
<proteinExistence type="predicted"/>
<dbReference type="EMBL" id="CT868043">
    <property type="protein sequence ID" value="CAK66285.1"/>
    <property type="molecule type" value="Genomic_DNA"/>
</dbReference>
<dbReference type="KEGG" id="ptm:GSPATT00035414001"/>
<dbReference type="GeneID" id="5019467"/>
<keyword evidence="2" id="KW-1185">Reference proteome</keyword>
<protein>
    <submittedName>
        <fullName evidence="1">Uncharacterized protein</fullName>
    </submittedName>
</protein>
<dbReference type="RefSeq" id="XP_001433682.1">
    <property type="nucleotide sequence ID" value="XM_001433645.1"/>
</dbReference>
<accession>A0C668</accession>
<sequence>MFFKLQTCNQSIDKCPSCGQFRIVKNNDCICIDGMYESSVDKQSKLCNTSFSTCANSNYRSRYSTDNFRQFNSGNTCDCIARYYENLMNQNCDNFERSCWTCFL</sequence>
<dbReference type="AlphaFoldDB" id="A0C668"/>
<dbReference type="InterPro" id="IPR009030">
    <property type="entry name" value="Growth_fac_rcpt_cys_sf"/>
</dbReference>
<evidence type="ECO:0000313" key="2">
    <source>
        <dbReference type="Proteomes" id="UP000000600"/>
    </source>
</evidence>
<evidence type="ECO:0000313" key="1">
    <source>
        <dbReference type="EMBL" id="CAK66285.1"/>
    </source>
</evidence>
<dbReference type="InParanoid" id="A0C668"/>
<dbReference type="SUPFAM" id="SSF57184">
    <property type="entry name" value="Growth factor receptor domain"/>
    <property type="match status" value="1"/>
</dbReference>
<reference evidence="1 2" key="1">
    <citation type="journal article" date="2006" name="Nature">
        <title>Global trends of whole-genome duplications revealed by the ciliate Paramecium tetraurelia.</title>
        <authorList>
            <consortium name="Genoscope"/>
            <person name="Aury J.-M."/>
            <person name="Jaillon O."/>
            <person name="Duret L."/>
            <person name="Noel B."/>
            <person name="Jubin C."/>
            <person name="Porcel B.M."/>
            <person name="Segurens B."/>
            <person name="Daubin V."/>
            <person name="Anthouard V."/>
            <person name="Aiach N."/>
            <person name="Arnaiz O."/>
            <person name="Billaut A."/>
            <person name="Beisson J."/>
            <person name="Blanc I."/>
            <person name="Bouhouche K."/>
            <person name="Camara F."/>
            <person name="Duharcourt S."/>
            <person name="Guigo R."/>
            <person name="Gogendeau D."/>
            <person name="Katinka M."/>
            <person name="Keller A.-M."/>
            <person name="Kissmehl R."/>
            <person name="Klotz C."/>
            <person name="Koll F."/>
            <person name="Le Moue A."/>
            <person name="Lepere C."/>
            <person name="Malinsky S."/>
            <person name="Nowacki M."/>
            <person name="Nowak J.K."/>
            <person name="Plattner H."/>
            <person name="Poulain J."/>
            <person name="Ruiz F."/>
            <person name="Serrano V."/>
            <person name="Zagulski M."/>
            <person name="Dessen P."/>
            <person name="Betermier M."/>
            <person name="Weissenbach J."/>
            <person name="Scarpelli C."/>
            <person name="Schachter V."/>
            <person name="Sperling L."/>
            <person name="Meyer E."/>
            <person name="Cohen J."/>
            <person name="Wincker P."/>
        </authorList>
    </citation>
    <scope>NUCLEOTIDE SEQUENCE [LARGE SCALE GENOMIC DNA]</scope>
    <source>
        <strain evidence="1 2">Stock d4-2</strain>
    </source>
</reference>
<name>A0C668_PARTE</name>
<dbReference type="Proteomes" id="UP000000600">
    <property type="component" value="Unassembled WGS sequence"/>
</dbReference>
<gene>
    <name evidence="1" type="ORF">GSPATT00035414001</name>
</gene>
<organism evidence="1 2">
    <name type="scientific">Paramecium tetraurelia</name>
    <dbReference type="NCBI Taxonomy" id="5888"/>
    <lineage>
        <taxon>Eukaryota</taxon>
        <taxon>Sar</taxon>
        <taxon>Alveolata</taxon>
        <taxon>Ciliophora</taxon>
        <taxon>Intramacronucleata</taxon>
        <taxon>Oligohymenophorea</taxon>
        <taxon>Peniculida</taxon>
        <taxon>Parameciidae</taxon>
        <taxon>Paramecium</taxon>
    </lineage>
</organism>